<dbReference type="SUPFAM" id="SSF52540">
    <property type="entry name" value="P-loop containing nucleoside triphosphate hydrolases"/>
    <property type="match status" value="1"/>
</dbReference>
<dbReference type="Gene3D" id="3.40.50.300">
    <property type="entry name" value="P-loop containing nucleotide triphosphate hydrolases"/>
    <property type="match status" value="1"/>
</dbReference>
<name>A0A943A3A0_VEIPA</name>
<accession>A0A943A3A0</accession>
<dbReference type="PANTHER" id="PTHR11669:SF8">
    <property type="entry name" value="DNA POLYMERASE III SUBUNIT DELTA"/>
    <property type="match status" value="1"/>
</dbReference>
<dbReference type="Pfam" id="PF13177">
    <property type="entry name" value="DNA_pol3_delta2"/>
    <property type="match status" value="1"/>
</dbReference>
<dbReference type="InterPro" id="IPR050238">
    <property type="entry name" value="DNA_Rep/Repair_Clamp_Loader"/>
</dbReference>
<dbReference type="RefSeq" id="WP_278466806.1">
    <property type="nucleotide sequence ID" value="NZ_JAGZMU010000001.1"/>
</dbReference>
<dbReference type="PANTHER" id="PTHR11669">
    <property type="entry name" value="REPLICATION FACTOR C / DNA POLYMERASE III GAMMA-TAU SUBUNIT"/>
    <property type="match status" value="1"/>
</dbReference>
<proteinExistence type="predicted"/>
<gene>
    <name evidence="1" type="ORF">KHZ90_03540</name>
</gene>
<evidence type="ECO:0008006" key="3">
    <source>
        <dbReference type="Google" id="ProtNLM"/>
    </source>
</evidence>
<organism evidence="1 2">
    <name type="scientific">Veillonella parvula</name>
    <name type="common">Staphylococcus parvulus</name>
    <dbReference type="NCBI Taxonomy" id="29466"/>
    <lineage>
        <taxon>Bacteria</taxon>
        <taxon>Bacillati</taxon>
        <taxon>Bacillota</taxon>
        <taxon>Negativicutes</taxon>
        <taxon>Veillonellales</taxon>
        <taxon>Veillonellaceae</taxon>
        <taxon>Veillonella</taxon>
    </lineage>
</organism>
<comment type="caution">
    <text evidence="1">The sequence shown here is derived from an EMBL/GenBank/DDBJ whole genome shotgun (WGS) entry which is preliminary data.</text>
</comment>
<dbReference type="AlphaFoldDB" id="A0A943A3A0"/>
<protein>
    <recommendedName>
        <fullName evidence="3">DNA polymerase III subunit delta</fullName>
    </recommendedName>
</protein>
<reference evidence="1" key="1">
    <citation type="submission" date="2021-02" db="EMBL/GenBank/DDBJ databases">
        <title>Infant gut strain persistence is associated with maternal origin, phylogeny, and functional potential including surface adhesion and iron acquisition.</title>
        <authorList>
            <person name="Lou Y.C."/>
        </authorList>
    </citation>
    <scope>NUCLEOTIDE SEQUENCE</scope>
    <source>
        <strain evidence="1">L3_108_031G1_dasL3_108_031G1_concoct_20</strain>
    </source>
</reference>
<evidence type="ECO:0000313" key="2">
    <source>
        <dbReference type="Proteomes" id="UP000778864"/>
    </source>
</evidence>
<dbReference type="Proteomes" id="UP000778864">
    <property type="component" value="Unassembled WGS sequence"/>
</dbReference>
<evidence type="ECO:0000313" key="1">
    <source>
        <dbReference type="EMBL" id="MBS4892839.1"/>
    </source>
</evidence>
<dbReference type="GO" id="GO:0006261">
    <property type="term" value="P:DNA-templated DNA replication"/>
    <property type="evidence" value="ECO:0007669"/>
    <property type="project" value="TreeGrafter"/>
</dbReference>
<dbReference type="InterPro" id="IPR027417">
    <property type="entry name" value="P-loop_NTPase"/>
</dbReference>
<dbReference type="EMBL" id="JAGZMU010000001">
    <property type="protein sequence ID" value="MBS4892839.1"/>
    <property type="molecule type" value="Genomic_DNA"/>
</dbReference>
<sequence length="346" mass="38653">MTYFDSIIGQDSIKAHLSELVSRNALPHSLLFYGESGLGKLDMAIGLASLLLGRQVFSQPKGESYLAEVKEARLANGDTEKRIEAEGLPIYMDKGDAFWIRPMKTTLKVEQWYSLLQDHLSVAGNGNRVVIVEDFHTANAVMANAMLKTIEEPPEQVYFIIITNKINTVLPTIISRCMGVGFNSVDVDTIHTALIARGITGDIEQALLAGHGNPQLVEKLATQGRIEMLELAVKVMDILAFETRWFTMISLACESLSRESLTELMRWLRLVSRDMMALKMGAQDTQLQVPMYKTQLLRLLPRWSMQALSEVVTETLQAERALRLHIKTALVVDGLSIALHDAREED</sequence>